<evidence type="ECO:0000313" key="1">
    <source>
        <dbReference type="EMBL" id="ENX35549.1"/>
    </source>
</evidence>
<comment type="caution">
    <text evidence="1">The sequence shown here is derived from an EMBL/GenBank/DDBJ whole genome shotgun (WGS) entry which is preliminary data.</text>
</comment>
<organism evidence="1 2">
    <name type="scientific">Acinetobacter colistiniresistens</name>
    <dbReference type="NCBI Taxonomy" id="280145"/>
    <lineage>
        <taxon>Bacteria</taxon>
        <taxon>Pseudomonadati</taxon>
        <taxon>Pseudomonadota</taxon>
        <taxon>Gammaproteobacteria</taxon>
        <taxon>Moraxellales</taxon>
        <taxon>Moraxellaceae</taxon>
        <taxon>Acinetobacter</taxon>
    </lineage>
</organism>
<accession>N9PPU2</accession>
<dbReference type="Proteomes" id="UP000013009">
    <property type="component" value="Unassembled WGS sequence"/>
</dbReference>
<dbReference type="OrthoDB" id="9970873at2"/>
<reference evidence="1 2" key="1">
    <citation type="submission" date="2013-02" db="EMBL/GenBank/DDBJ databases">
        <title>The Genome Sequence of Acinetobacter sp. NIPH 1859.</title>
        <authorList>
            <consortium name="The Broad Institute Genome Sequencing Platform"/>
            <consortium name="The Broad Institute Genome Sequencing Center for Infectious Disease"/>
            <person name="Cerqueira G."/>
            <person name="Feldgarden M."/>
            <person name="Courvalin P."/>
            <person name="Perichon B."/>
            <person name="Grillot-Courvalin C."/>
            <person name="Clermont D."/>
            <person name="Rocha E."/>
            <person name="Yoon E.-J."/>
            <person name="Nemec A."/>
            <person name="Walker B."/>
            <person name="Young S.K."/>
            <person name="Zeng Q."/>
            <person name="Gargeya S."/>
            <person name="Fitzgerald M."/>
            <person name="Haas B."/>
            <person name="Abouelleil A."/>
            <person name="Alvarado L."/>
            <person name="Arachchi H.M."/>
            <person name="Berlin A.M."/>
            <person name="Chapman S.B."/>
            <person name="Dewar J."/>
            <person name="Goldberg J."/>
            <person name="Griggs A."/>
            <person name="Gujja S."/>
            <person name="Hansen M."/>
            <person name="Howarth C."/>
            <person name="Imamovic A."/>
            <person name="Larimer J."/>
            <person name="McCowan C."/>
            <person name="Murphy C."/>
            <person name="Neiman D."/>
            <person name="Pearson M."/>
            <person name="Priest M."/>
            <person name="Roberts A."/>
            <person name="Saif S."/>
            <person name="Shea T."/>
            <person name="Sisk P."/>
            <person name="Sykes S."/>
            <person name="Wortman J."/>
            <person name="Nusbaum C."/>
            <person name="Birren B."/>
        </authorList>
    </citation>
    <scope>NUCLEOTIDE SEQUENCE [LARGE SCALE GENOMIC DNA]</scope>
    <source>
        <strain evidence="1 2">NIPH 1859</strain>
    </source>
</reference>
<dbReference type="RefSeq" id="WP_005271618.1">
    <property type="nucleotide sequence ID" value="NZ_KB850194.1"/>
</dbReference>
<dbReference type="EMBL" id="APRZ01000011">
    <property type="protein sequence ID" value="ENX35549.1"/>
    <property type="molecule type" value="Genomic_DNA"/>
</dbReference>
<protein>
    <submittedName>
        <fullName evidence="1">Uncharacterized protein</fullName>
    </submittedName>
</protein>
<sequence>MFAVHVFDINSSENKSIKEVVASPEVAKILIDLNYEKYPILSNITFIDEELFNGGGLLKIKEEISRLSNEIDSQVQKKFLEEVLELVKLSEDLNVWVLFNPFYES</sequence>
<keyword evidence="2" id="KW-1185">Reference proteome</keyword>
<evidence type="ECO:0000313" key="2">
    <source>
        <dbReference type="Proteomes" id="UP000013009"/>
    </source>
</evidence>
<dbReference type="HOGENOM" id="CLU_2230633_0_0_6"/>
<proteinExistence type="predicted"/>
<name>N9PPU2_9GAMM</name>
<gene>
    <name evidence="1" type="ORF">F889_01218</name>
</gene>
<dbReference type="AlphaFoldDB" id="N9PPU2"/>